<evidence type="ECO:0000259" key="2">
    <source>
        <dbReference type="Pfam" id="PF02229"/>
    </source>
</evidence>
<protein>
    <recommendedName>
        <fullName evidence="2">Transcriptional coactivator p15 (PC4) C-terminal domain-containing protein</fullName>
    </recommendedName>
</protein>
<evidence type="ECO:0000313" key="3">
    <source>
        <dbReference type="EMBL" id="HIU25783.1"/>
    </source>
</evidence>
<proteinExistence type="predicted"/>
<feature type="domain" description="Transcriptional coactivator p15 (PC4) C-terminal" evidence="2">
    <location>
        <begin position="27"/>
        <end position="69"/>
    </location>
</feature>
<reference evidence="3" key="2">
    <citation type="journal article" date="2021" name="PeerJ">
        <title>Extensive microbial diversity within the chicken gut microbiome revealed by metagenomics and culture.</title>
        <authorList>
            <person name="Gilroy R."/>
            <person name="Ravi A."/>
            <person name="Getino M."/>
            <person name="Pursley I."/>
            <person name="Horton D.L."/>
            <person name="Alikhan N.F."/>
            <person name="Baker D."/>
            <person name="Gharbi K."/>
            <person name="Hall N."/>
            <person name="Watson M."/>
            <person name="Adriaenssens E.M."/>
            <person name="Foster-Nyarko E."/>
            <person name="Jarju S."/>
            <person name="Secka A."/>
            <person name="Antonio M."/>
            <person name="Oren A."/>
            <person name="Chaudhuri R.R."/>
            <person name="La Ragione R."/>
            <person name="Hildebrand F."/>
            <person name="Pallen M.J."/>
        </authorList>
    </citation>
    <scope>NUCLEOTIDE SEQUENCE</scope>
    <source>
        <strain evidence="3">ChiHcec3-6078</strain>
    </source>
</reference>
<organism evidence="3 4">
    <name type="scientific">Candidatus Allocopromorpha excrementigallinarum</name>
    <dbReference type="NCBI Taxonomy" id="2840742"/>
    <lineage>
        <taxon>Bacteria</taxon>
        <taxon>Bacillati</taxon>
        <taxon>Bacillota</taxon>
        <taxon>Clostridia</taxon>
        <taxon>Eubacteriales</taxon>
        <taxon>Eubacteriaceae</taxon>
        <taxon>Eubacteriaceae incertae sedis</taxon>
        <taxon>Candidatus Allocopromorpha</taxon>
    </lineage>
</organism>
<dbReference type="InterPro" id="IPR003173">
    <property type="entry name" value="PC4_C"/>
</dbReference>
<name>A0A9D1I031_9FIRM</name>
<dbReference type="EMBL" id="DVMP01000087">
    <property type="protein sequence ID" value="HIU25783.1"/>
    <property type="molecule type" value="Genomic_DNA"/>
</dbReference>
<dbReference type="GO" id="GO:0006355">
    <property type="term" value="P:regulation of DNA-templated transcription"/>
    <property type="evidence" value="ECO:0007669"/>
    <property type="project" value="InterPro"/>
</dbReference>
<dbReference type="GO" id="GO:0003677">
    <property type="term" value="F:DNA binding"/>
    <property type="evidence" value="ECO:0007669"/>
    <property type="project" value="InterPro"/>
</dbReference>
<gene>
    <name evidence="3" type="ORF">IAC50_04745</name>
</gene>
<dbReference type="Proteomes" id="UP000824090">
    <property type="component" value="Unassembled WGS sequence"/>
</dbReference>
<accession>A0A9D1I031</accession>
<sequence length="113" mass="13218">MAVNEAFDGDVTFEITEPIGVLARYSTGWRKEINIVKWNGNAPKYDIRDWDPFHERMSRGVTLHEKEMRLMIDLIRKRRPERVKDSPERDSLQEEEEVMKTIAGPAGEETEDI</sequence>
<comment type="caution">
    <text evidence="3">The sequence shown here is derived from an EMBL/GenBank/DDBJ whole genome shotgun (WGS) entry which is preliminary data.</text>
</comment>
<evidence type="ECO:0000313" key="4">
    <source>
        <dbReference type="Proteomes" id="UP000824090"/>
    </source>
</evidence>
<dbReference type="Pfam" id="PF02229">
    <property type="entry name" value="PC4"/>
    <property type="match status" value="1"/>
</dbReference>
<evidence type="ECO:0000256" key="1">
    <source>
        <dbReference type="SAM" id="MobiDB-lite"/>
    </source>
</evidence>
<feature type="region of interest" description="Disordered" evidence="1">
    <location>
        <begin position="81"/>
        <end position="113"/>
    </location>
</feature>
<reference evidence="3" key="1">
    <citation type="submission" date="2020-10" db="EMBL/GenBank/DDBJ databases">
        <authorList>
            <person name="Gilroy R."/>
        </authorList>
    </citation>
    <scope>NUCLEOTIDE SEQUENCE</scope>
    <source>
        <strain evidence="3">ChiHcec3-6078</strain>
    </source>
</reference>
<dbReference type="AlphaFoldDB" id="A0A9D1I031"/>
<feature type="compositionally biased region" description="Basic and acidic residues" evidence="1">
    <location>
        <begin position="82"/>
        <end position="92"/>
    </location>
</feature>
<dbReference type="Gene3D" id="2.30.31.70">
    <property type="match status" value="1"/>
</dbReference>